<evidence type="ECO:0000313" key="4">
    <source>
        <dbReference type="EMBL" id="CAK9035356.1"/>
    </source>
</evidence>
<sequence length="1024" mass="116528">MAMKELTRKLEQNAPPVRRAPRCLGCFVAPMETLVADKAIPFEVRVCAWFKLIKLWASMRFDDAAHLKTSELRFYDGQLIGMMHQSKTSGAGKRVRELPIYITKEAYALHEDWLSVGFELVKLQMPRDRVYVFPEGCFYGTRYGASRVTYAEASAGSARTLAMLEGYNGRLIPDGWGSGLAALGVEKSDRDLLKRWCPEGSDVYVRTYNAIVRKMQRKMVKELDEGAVLEELKVWLHEKWTVPDDLAEQVVEAWKDKLGVKGMPRATVQISDDDTTIYEGSQSEKEDEVKNLKDPKKRKVNEPLEEERDGNYVVVYRRAGRGTLHRLGEKGCWMARKRFFAGGQCAAGAGENPVEEKAGSHLEQQCISHRMRGAARWADAVMPRAVLTEDEGGIAKKYPTEGLLQGLAGLAFRPWHSVREKPLLGPLYAWSSAIQANRGEMTIPWAVLFILGWIARRLETGGRMEVVKQPQRPVQGWTDAKATEQAAWTGGWLEESSSSKECRLFSLRVTEVSAPWLFYRQRNPKRVIAALELLAALVALKLWLVEAGVSAEVCAEAFTDNKGNAFILRKGLSTKYPVTILVIEVAETLRRLDAFAALTWVRRDGNTLADALTNEDFSAFESQRREQVEEDKLKWYVMDELLKGSETLFNEIKEHKDKKKATKAIVNQTKKKTRKFFDRWKAAVLMKQQQSLDARRWVRVRPAILHRAEEWLNEHSEGGRRLAVHLRRTDKLEQCRPYLESEDHFLNSFVCRCREAIKAQTNGAEAHDALDHLALGLASEERLAYGAFARFDKNRNHFLQGIEIEYMLDYLGFPHQQEDVQRFVAAVDKLETDGKISPDEFLKVVGSFGGCCKLFEMRRKQIEARGTELEVPEDVKESDLRCQLLSCGILDDELATWKPVVSSADMKATASLQPCQMEALQHVRNLARINHEKALPELTEKFQSMGYNVQDMWMTLAWIRELAPIIIHINLPAIGDFLARDSHYRNQFETQNSGGLLDLNVRNSWEGSLFGRAYEVGVCRRLLF</sequence>
<keyword evidence="1" id="KW-0106">Calcium</keyword>
<accession>A0ABP0L885</accession>
<reference evidence="4 5" key="1">
    <citation type="submission" date="2024-02" db="EMBL/GenBank/DDBJ databases">
        <authorList>
            <person name="Chen Y."/>
            <person name="Shah S."/>
            <person name="Dougan E. K."/>
            <person name="Thang M."/>
            <person name="Chan C."/>
        </authorList>
    </citation>
    <scope>NUCLEOTIDE SEQUENCE [LARGE SCALE GENOMIC DNA]</scope>
</reference>
<evidence type="ECO:0000313" key="5">
    <source>
        <dbReference type="Proteomes" id="UP001642484"/>
    </source>
</evidence>
<dbReference type="InterPro" id="IPR018247">
    <property type="entry name" value="EF_Hand_1_Ca_BS"/>
</dbReference>
<dbReference type="InterPro" id="IPR011992">
    <property type="entry name" value="EF-hand-dom_pair"/>
</dbReference>
<dbReference type="InterPro" id="IPR002048">
    <property type="entry name" value="EF_hand_dom"/>
</dbReference>
<protein>
    <recommendedName>
        <fullName evidence="3">EF-hand domain-containing protein</fullName>
    </recommendedName>
</protein>
<dbReference type="CDD" id="cd00051">
    <property type="entry name" value="EFh"/>
    <property type="match status" value="1"/>
</dbReference>
<dbReference type="PROSITE" id="PS00018">
    <property type="entry name" value="EF_HAND_1"/>
    <property type="match status" value="1"/>
</dbReference>
<comment type="caution">
    <text evidence="4">The sequence shown here is derived from an EMBL/GenBank/DDBJ whole genome shotgun (WGS) entry which is preliminary data.</text>
</comment>
<feature type="compositionally biased region" description="Basic and acidic residues" evidence="2">
    <location>
        <begin position="282"/>
        <end position="294"/>
    </location>
</feature>
<dbReference type="Proteomes" id="UP001642484">
    <property type="component" value="Unassembled WGS sequence"/>
</dbReference>
<gene>
    <name evidence="4" type="ORF">CCMP2556_LOCUS19880</name>
</gene>
<evidence type="ECO:0000256" key="2">
    <source>
        <dbReference type="SAM" id="MobiDB-lite"/>
    </source>
</evidence>
<evidence type="ECO:0000259" key="3">
    <source>
        <dbReference type="PROSITE" id="PS50222"/>
    </source>
</evidence>
<evidence type="ECO:0000256" key="1">
    <source>
        <dbReference type="ARBA" id="ARBA00022837"/>
    </source>
</evidence>
<proteinExistence type="predicted"/>
<dbReference type="PROSITE" id="PS50222">
    <property type="entry name" value="EF_HAND_2"/>
    <property type="match status" value="1"/>
</dbReference>
<dbReference type="SUPFAM" id="SSF47473">
    <property type="entry name" value="EF-hand"/>
    <property type="match status" value="1"/>
</dbReference>
<dbReference type="EMBL" id="CAXAMN010011447">
    <property type="protein sequence ID" value="CAK9035356.1"/>
    <property type="molecule type" value="Genomic_DNA"/>
</dbReference>
<feature type="domain" description="EF-hand" evidence="3">
    <location>
        <begin position="779"/>
        <end position="814"/>
    </location>
</feature>
<organism evidence="4 5">
    <name type="scientific">Durusdinium trenchii</name>
    <dbReference type="NCBI Taxonomy" id="1381693"/>
    <lineage>
        <taxon>Eukaryota</taxon>
        <taxon>Sar</taxon>
        <taxon>Alveolata</taxon>
        <taxon>Dinophyceae</taxon>
        <taxon>Suessiales</taxon>
        <taxon>Symbiodiniaceae</taxon>
        <taxon>Durusdinium</taxon>
    </lineage>
</organism>
<feature type="region of interest" description="Disordered" evidence="2">
    <location>
        <begin position="273"/>
        <end position="303"/>
    </location>
</feature>
<name>A0ABP0L885_9DINO</name>
<dbReference type="Gene3D" id="1.10.238.10">
    <property type="entry name" value="EF-hand"/>
    <property type="match status" value="1"/>
</dbReference>
<keyword evidence="5" id="KW-1185">Reference proteome</keyword>